<sequence length="176" mass="20712">MRTWLFAGLSLVWITPAQAHKLKVSLATAKILPESGHIQIEYRFHMHDLEHAVVHLFNDTKNIYQDKKVQQQFSEYVYTHTSLRRINGQALALSEPTFEVDRKYFRVYQHAQYEKDAPLLGLQMRHGALRDIWPEQINLVNFRGLGPVKTLYFDKEDNWLKVQFDEQQPTSDKSGR</sequence>
<evidence type="ECO:0000313" key="1">
    <source>
        <dbReference type="EMBL" id="KKE82836.1"/>
    </source>
</evidence>
<dbReference type="Proteomes" id="UP000033434">
    <property type="component" value="Unassembled WGS sequence"/>
</dbReference>
<dbReference type="InterPro" id="IPR046525">
    <property type="entry name" value="DUF6702"/>
</dbReference>
<dbReference type="RefSeq" id="WP_046356774.1">
    <property type="nucleotide sequence ID" value="NZ_AUXW01000156.1"/>
</dbReference>
<name>A0A0F6AAI4_9GAMM</name>
<dbReference type="AlphaFoldDB" id="A0A0F6AAI4"/>
<reference evidence="1 2" key="1">
    <citation type="journal article" date="2015" name="BMC Genomics">
        <title>Genome mining reveals unlocked bioactive potential of marine Gram-negative bacteria.</title>
        <authorList>
            <person name="Machado H."/>
            <person name="Sonnenschein E.C."/>
            <person name="Melchiorsen J."/>
            <person name="Gram L."/>
        </authorList>
    </citation>
    <scope>NUCLEOTIDE SEQUENCE [LARGE SCALE GENOMIC DNA]</scope>
    <source>
        <strain evidence="1 2">S4054</strain>
    </source>
</reference>
<dbReference type="PATRIC" id="fig|1129367.4.peg.3237"/>
<evidence type="ECO:0000313" key="2">
    <source>
        <dbReference type="Proteomes" id="UP000033434"/>
    </source>
</evidence>
<proteinExistence type="predicted"/>
<dbReference type="Pfam" id="PF20420">
    <property type="entry name" value="DUF6702"/>
    <property type="match status" value="1"/>
</dbReference>
<comment type="caution">
    <text evidence="1">The sequence shown here is derived from an EMBL/GenBank/DDBJ whole genome shotgun (WGS) entry which is preliminary data.</text>
</comment>
<gene>
    <name evidence="1" type="ORF">N479_16320</name>
</gene>
<protein>
    <submittedName>
        <fullName evidence="1">Uncharacterized protein</fullName>
    </submittedName>
</protein>
<dbReference type="EMBL" id="AUXW01000156">
    <property type="protein sequence ID" value="KKE82836.1"/>
    <property type="molecule type" value="Genomic_DNA"/>
</dbReference>
<accession>A0A0F6AAI4</accession>
<organism evidence="1 2">
    <name type="scientific">Pseudoalteromonas luteoviolacea S4054</name>
    <dbReference type="NCBI Taxonomy" id="1129367"/>
    <lineage>
        <taxon>Bacteria</taxon>
        <taxon>Pseudomonadati</taxon>
        <taxon>Pseudomonadota</taxon>
        <taxon>Gammaproteobacteria</taxon>
        <taxon>Alteromonadales</taxon>
        <taxon>Pseudoalteromonadaceae</taxon>
        <taxon>Pseudoalteromonas</taxon>
    </lineage>
</organism>